<dbReference type="Proteomes" id="UP000806528">
    <property type="component" value="Unassembled WGS sequence"/>
</dbReference>
<evidence type="ECO:0000313" key="3">
    <source>
        <dbReference type="Proteomes" id="UP000806528"/>
    </source>
</evidence>
<dbReference type="InterPro" id="IPR007163">
    <property type="entry name" value="VCA0040-like"/>
</dbReference>
<feature type="transmembrane region" description="Helical" evidence="1">
    <location>
        <begin position="206"/>
        <end position="224"/>
    </location>
</feature>
<feature type="transmembrane region" description="Helical" evidence="1">
    <location>
        <begin position="138"/>
        <end position="157"/>
    </location>
</feature>
<dbReference type="PANTHER" id="PTHR37308:SF1">
    <property type="entry name" value="POLYPRENYL-PHOSPHATE TRANSPORTER"/>
    <property type="match status" value="1"/>
</dbReference>
<proteinExistence type="predicted"/>
<sequence length="309" mass="33055">MAKSVGSYIFNAVRGGAVGTSEALPGISGGTVALIVGLYDKLIGGAGHVVSGIRLTVTDGLRGKGMNRAKEEFGKADWGVLVPALIGMPIFLILALLLIEPILHDYNQYAYALFFGLVLASVWIPYSSAGLPWRPRHYAIGLAFAVLAFFVMGLPGANLPVNPVVVFFAASIAICALVLPGMSGSFILLTVGLYEPVLQAVRNVDIAFILTFAAGAVTGLALFVKLLQYLLENKRAITLVVLTGVMAGSLRALWPWQNEDREIVPVSDVPATVGFMVLGFAVVTTVLVFEHRKRARQEREHGHEATLVR</sequence>
<name>A0ABR9PC61_9ACTN</name>
<keyword evidence="1" id="KW-0472">Membrane</keyword>
<feature type="transmembrane region" description="Helical" evidence="1">
    <location>
        <begin position="164"/>
        <end position="194"/>
    </location>
</feature>
<gene>
    <name evidence="2" type="ORF">IDM40_21820</name>
</gene>
<feature type="transmembrane region" description="Helical" evidence="1">
    <location>
        <begin position="236"/>
        <end position="257"/>
    </location>
</feature>
<dbReference type="Pfam" id="PF04018">
    <property type="entry name" value="VCA0040-like"/>
    <property type="match status" value="1"/>
</dbReference>
<dbReference type="RefSeq" id="WP_193123911.1">
    <property type="nucleotide sequence ID" value="NZ_JADBGI010000023.1"/>
</dbReference>
<dbReference type="PANTHER" id="PTHR37308">
    <property type="entry name" value="INTEGRAL MEMBRANE PROTEIN"/>
    <property type="match status" value="1"/>
</dbReference>
<organism evidence="2 3">
    <name type="scientific">Nocardiopsis coralli</name>
    <dbReference type="NCBI Taxonomy" id="2772213"/>
    <lineage>
        <taxon>Bacteria</taxon>
        <taxon>Bacillati</taxon>
        <taxon>Actinomycetota</taxon>
        <taxon>Actinomycetes</taxon>
        <taxon>Streptosporangiales</taxon>
        <taxon>Nocardiopsidaceae</taxon>
        <taxon>Nocardiopsis</taxon>
    </lineage>
</organism>
<keyword evidence="3" id="KW-1185">Reference proteome</keyword>
<feature type="transmembrane region" description="Helical" evidence="1">
    <location>
        <begin position="109"/>
        <end position="126"/>
    </location>
</feature>
<comment type="caution">
    <text evidence="2">The sequence shown here is derived from an EMBL/GenBank/DDBJ whole genome shotgun (WGS) entry which is preliminary data.</text>
</comment>
<dbReference type="EMBL" id="JADBGI010000023">
    <property type="protein sequence ID" value="MBE3001310.1"/>
    <property type="molecule type" value="Genomic_DNA"/>
</dbReference>
<feature type="transmembrane region" description="Helical" evidence="1">
    <location>
        <begin position="269"/>
        <end position="289"/>
    </location>
</feature>
<protein>
    <submittedName>
        <fullName evidence="2">DUF368 domain-containing protein</fullName>
    </submittedName>
</protein>
<evidence type="ECO:0000256" key="1">
    <source>
        <dbReference type="SAM" id="Phobius"/>
    </source>
</evidence>
<accession>A0ABR9PC61</accession>
<keyword evidence="1" id="KW-0812">Transmembrane</keyword>
<feature type="transmembrane region" description="Helical" evidence="1">
    <location>
        <begin position="78"/>
        <end position="97"/>
    </location>
</feature>
<reference evidence="2 3" key="1">
    <citation type="submission" date="2020-09" db="EMBL/GenBank/DDBJ databases">
        <title>Diversity and distribution of actinomycetes associated with coral in the coast of Hainan.</title>
        <authorList>
            <person name="Li F."/>
        </authorList>
    </citation>
    <scope>NUCLEOTIDE SEQUENCE [LARGE SCALE GENOMIC DNA]</scope>
    <source>
        <strain evidence="2 3">HNM0947</strain>
    </source>
</reference>
<keyword evidence="1" id="KW-1133">Transmembrane helix</keyword>
<evidence type="ECO:0000313" key="2">
    <source>
        <dbReference type="EMBL" id="MBE3001310.1"/>
    </source>
</evidence>